<proteinExistence type="predicted"/>
<evidence type="ECO:0000313" key="2">
    <source>
        <dbReference type="Proteomes" id="UP001162734"/>
    </source>
</evidence>
<dbReference type="RefSeq" id="WP_248341528.1">
    <property type="nucleotide sequence ID" value="NZ_AP025592.1"/>
</dbReference>
<dbReference type="Proteomes" id="UP001162734">
    <property type="component" value="Chromosome"/>
</dbReference>
<keyword evidence="2" id="KW-1185">Reference proteome</keyword>
<evidence type="ECO:0000313" key="1">
    <source>
        <dbReference type="EMBL" id="BDG09381.1"/>
    </source>
</evidence>
<sequence length="810" mass="85327">MAAALAERRITLYSAARRAPADLVRLDPGALRFSLGTSLGDLRIPVLVAPDARDIVQAAAVQLALLLSTQHRHFVPPEDRDRLLLHPMQATLPTAAPTLGPSGGGPDLRAAAQLAPALHPALTGGVVTAWMGPGGRGRSLTALFIEALRLAFAEMAGTRDREPTPALVALALFEELRGAEERIRDALPAGFGERQLRVATLCGLWVAAQTGVARVLREARRPDDDPLRAALDAILSPGALLGGRVPVAIGGATLYGCELPSNLPLVDELSQALGGGGDPDEATALAARGLAADDDLSRRAEQAVAVARLREALTAGVVSAERFGYGERVAELRDLLTAPLRLAAAAAEEGPRRNLVRLVEACAAPGGEPGQLLGRGARQLRDWKAREPAASAGLGREEARAAFARAAVALFADAALERFLAPARRALSHRTGAEAEGGAEREWEAGRLYRISVKGPILRDVVERPLGHLFADVKDFTRKTGLLGQAAMADFLRREFYLPVLIAAKRHYTGMQHLSDRGGVSVNNLLGDAISFSGNILALTELALDIRRQLASYSAQLAAAVRSARIAPEVAQIEALEAGVFLSFGPPPLVVTIEDEVFGTSRVAIAEKINESARGTARSSAARARADALLAAERASQGSPGLQHAWSVFVAPPAAIDLPPADEARAVELLRGGDLAGAMRAVAEPVRDALVTAARGERPGDIYNAGAAMSEEALEAFLEALGDERVVRRVALAAGDVPAALAARYWYGELPQRLVATFHPGGQLAELFRYAGRCAFKGLAPVAVWEICAPLGAPAELARALAARWYAGDR</sequence>
<reference evidence="2" key="1">
    <citation type="journal article" date="2022" name="Int. J. Syst. Evol. Microbiol.">
        <title>Anaeromyxobacter oryzae sp. nov., Anaeromyxobacter diazotrophicus sp. nov. and Anaeromyxobacter paludicola sp. nov., isolated from paddy soils.</title>
        <authorList>
            <person name="Itoh H."/>
            <person name="Xu Z."/>
            <person name="Mise K."/>
            <person name="Masuda Y."/>
            <person name="Ushijima N."/>
            <person name="Hayakawa C."/>
            <person name="Shiratori Y."/>
            <person name="Senoo K."/>
        </authorList>
    </citation>
    <scope>NUCLEOTIDE SEQUENCE [LARGE SCALE GENOMIC DNA]</scope>
    <source>
        <strain evidence="2">Red630</strain>
    </source>
</reference>
<organism evidence="1 2">
    <name type="scientific">Anaeromyxobacter paludicola</name>
    <dbReference type="NCBI Taxonomy" id="2918171"/>
    <lineage>
        <taxon>Bacteria</taxon>
        <taxon>Pseudomonadati</taxon>
        <taxon>Myxococcota</taxon>
        <taxon>Myxococcia</taxon>
        <taxon>Myxococcales</taxon>
        <taxon>Cystobacterineae</taxon>
        <taxon>Anaeromyxobacteraceae</taxon>
        <taxon>Anaeromyxobacter</taxon>
    </lineage>
</organism>
<protein>
    <submittedName>
        <fullName evidence="1">Uncharacterized protein</fullName>
    </submittedName>
</protein>
<name>A0ABN6N8K1_9BACT</name>
<gene>
    <name evidence="1" type="ORF">AMPC_24940</name>
</gene>
<dbReference type="EMBL" id="AP025592">
    <property type="protein sequence ID" value="BDG09381.1"/>
    <property type="molecule type" value="Genomic_DNA"/>
</dbReference>
<accession>A0ABN6N8K1</accession>